<keyword evidence="1" id="KW-0812">Transmembrane</keyword>
<keyword evidence="1" id="KW-0472">Membrane</keyword>
<accession>A0A074J203</accession>
<keyword evidence="1" id="KW-1133">Transmembrane helix</keyword>
<dbReference type="AlphaFoldDB" id="A0A074J203"/>
<comment type="caution">
    <text evidence="2">The sequence shown here is derived from an EMBL/GenBank/DDBJ whole genome shotgun (WGS) entry which is preliminary data.</text>
</comment>
<name>A0A074J203_STRSL</name>
<gene>
    <name evidence="2" type="ORF">DL07_03370</name>
</gene>
<feature type="transmembrane region" description="Helical" evidence="1">
    <location>
        <begin position="20"/>
        <end position="43"/>
    </location>
</feature>
<reference evidence="2 3" key="1">
    <citation type="submission" date="2014-04" db="EMBL/GenBank/DDBJ databases">
        <title>Variable characteristics of bacteriocin-producing Streptococcus salivarius strains isolated from Malaysian subjects.</title>
        <authorList>
            <person name="Philip K."/>
            <person name="Barbour A."/>
        </authorList>
    </citation>
    <scope>NUCLEOTIDE SEQUENCE [LARGE SCALE GENOMIC DNA]</scope>
    <source>
        <strain evidence="2 3">NU10</strain>
    </source>
</reference>
<protein>
    <submittedName>
        <fullName evidence="2">Uncharacterized protein</fullName>
    </submittedName>
</protein>
<sequence>MSVRVLYSLKLKVAPHPYQKLVPLNALLPVILRYPLNIFILSLKANRIKKSSMNNVTFYILKEF</sequence>
<dbReference type="Proteomes" id="UP000027855">
    <property type="component" value="Unassembled WGS sequence"/>
</dbReference>
<organism evidence="2 3">
    <name type="scientific">Streptococcus salivarius</name>
    <dbReference type="NCBI Taxonomy" id="1304"/>
    <lineage>
        <taxon>Bacteria</taxon>
        <taxon>Bacillati</taxon>
        <taxon>Bacillota</taxon>
        <taxon>Bacilli</taxon>
        <taxon>Lactobacillales</taxon>
        <taxon>Streptococcaceae</taxon>
        <taxon>Streptococcus</taxon>
    </lineage>
</organism>
<dbReference type="EMBL" id="JJMT01000015">
    <property type="protein sequence ID" value="KEO44922.1"/>
    <property type="molecule type" value="Genomic_DNA"/>
</dbReference>
<evidence type="ECO:0000256" key="1">
    <source>
        <dbReference type="SAM" id="Phobius"/>
    </source>
</evidence>
<evidence type="ECO:0000313" key="2">
    <source>
        <dbReference type="EMBL" id="KEO44922.1"/>
    </source>
</evidence>
<evidence type="ECO:0000313" key="3">
    <source>
        <dbReference type="Proteomes" id="UP000027855"/>
    </source>
</evidence>
<proteinExistence type="predicted"/>